<keyword evidence="2" id="KW-0812">Transmembrane</keyword>
<feature type="compositionally biased region" description="Acidic residues" evidence="1">
    <location>
        <begin position="75"/>
        <end position="84"/>
    </location>
</feature>
<keyword evidence="2" id="KW-1133">Transmembrane helix</keyword>
<dbReference type="PANTHER" id="PTHR37576">
    <property type="entry name" value="DEFECT AT LOW TEMPERATURE PROTEIN 1"/>
    <property type="match status" value="1"/>
</dbReference>
<feature type="transmembrane region" description="Helical" evidence="2">
    <location>
        <begin position="185"/>
        <end position="206"/>
    </location>
</feature>
<feature type="transmembrane region" description="Helical" evidence="2">
    <location>
        <begin position="680"/>
        <end position="699"/>
    </location>
</feature>
<evidence type="ECO:0000256" key="2">
    <source>
        <dbReference type="SAM" id="Phobius"/>
    </source>
</evidence>
<evidence type="ECO:0000313" key="4">
    <source>
        <dbReference type="Proteomes" id="UP001140510"/>
    </source>
</evidence>
<proteinExistence type="predicted"/>
<reference evidence="3" key="1">
    <citation type="submission" date="2022-10" db="EMBL/GenBank/DDBJ databases">
        <title>Tapping the CABI collections for fungal endophytes: first genome assemblies for Collariella, Neodidymelliopsis, Ascochyta clinopodiicola, Didymella pomorum, Didymosphaeria variabile, Neocosmospora piperis and Neocucurbitaria cava.</title>
        <authorList>
            <person name="Hill R."/>
        </authorList>
    </citation>
    <scope>NUCLEOTIDE SEQUENCE</scope>
    <source>
        <strain evidence="3">IMI 355091</strain>
    </source>
</reference>
<feature type="region of interest" description="Disordered" evidence="1">
    <location>
        <begin position="1"/>
        <end position="85"/>
    </location>
</feature>
<feature type="transmembrane region" description="Helical" evidence="2">
    <location>
        <begin position="97"/>
        <end position="119"/>
    </location>
</feature>
<dbReference type="EMBL" id="JAPEVA010000141">
    <property type="protein sequence ID" value="KAJ4398040.1"/>
    <property type="molecule type" value="Genomic_DNA"/>
</dbReference>
<accession>A0A9W8Z5B2</accession>
<comment type="caution">
    <text evidence="3">The sequence shown here is derived from an EMBL/GenBank/DDBJ whole genome shotgun (WGS) entry which is preliminary data.</text>
</comment>
<evidence type="ECO:0000256" key="1">
    <source>
        <dbReference type="SAM" id="MobiDB-lite"/>
    </source>
</evidence>
<dbReference type="Pfam" id="PF11374">
    <property type="entry name" value="DUF3176"/>
    <property type="match status" value="1"/>
</dbReference>
<keyword evidence="2" id="KW-0472">Membrane</keyword>
<dbReference type="Proteomes" id="UP001140510">
    <property type="component" value="Unassembled WGS sequence"/>
</dbReference>
<dbReference type="PANTHER" id="PTHR37576:SF2">
    <property type="entry name" value="DEFECT AT LOW TEMPERATURE PROTEIN 1"/>
    <property type="match status" value="1"/>
</dbReference>
<protein>
    <submittedName>
        <fullName evidence="3">Uncharacterized protein</fullName>
    </submittedName>
</protein>
<feature type="transmembrane region" description="Helical" evidence="2">
    <location>
        <begin position="573"/>
        <end position="595"/>
    </location>
</feature>
<feature type="transmembrane region" description="Helical" evidence="2">
    <location>
        <begin position="139"/>
        <end position="165"/>
    </location>
</feature>
<feature type="compositionally biased region" description="Polar residues" evidence="1">
    <location>
        <begin position="41"/>
        <end position="57"/>
    </location>
</feature>
<gene>
    <name evidence="3" type="ORF">N0V91_010505</name>
</gene>
<sequence>MEHTIPAQSEQKQTDQDTLAKLTSPPTPNPNDTIEPAPSIHDTSSTNEKGSVNATPTSSSSSDSYKKAPNVETAEISDDSSDDGIDWKPGFRQQFPWIGFSGFVIMIVATSMAVAVLGASNKERVKDWPFTRFPIQPNVLINIANQFQNLGLITFISQGLAIAWWRKAMQGSSLSTLHRNHAYSYSFYSIMTSGKHFNIVALAALMTKFAVIDSTLFQKATKTIVTQQVNYKNVPVTGWLETQWTPGSGGIPGEDGTIKTVDTAWAGVLTAYNGKIANGKVHDLLDNKASFFDCPFRQECSGSFEALGFAFDCSSTTDDINYGLQSESQFGGIQTSYPLWDISFNPSWATDTKPYASINMSMLYVDSHAGANSSDCPGTLTQRTCEIRPAIVEYPVTVMVPSEEELKGKNIVTHVKFFTDNITHPIGTNITERQIDYLKVVDYVDLKEEFNTTSTIGAMTYVFNNLWNSSAQLTYNQDWDIKLRGGQAQTMFYADSEKEDFSRCWYDIDRAGLDDPAIELLRKINTLSFTAALYLNGQPTTNVTDRAGKNMSSHTAISSVTGIVEEYDTDYNYVAGALVATFVTILLVLPVYWGFWQLGRKVTLGPLEIANAFNAPIIKPDNIRGHHGEFEEVLKEVGNRRVRYGQLKDAPPGSMGIAEPEQIVKPSYRESRRFTRAQQGVAGVGIGVTIGGVAAVTLGER</sequence>
<dbReference type="InterPro" id="IPR021514">
    <property type="entry name" value="DUF3176"/>
</dbReference>
<organism evidence="3 4">
    <name type="scientific">Didymella pomorum</name>
    <dbReference type="NCBI Taxonomy" id="749634"/>
    <lineage>
        <taxon>Eukaryota</taxon>
        <taxon>Fungi</taxon>
        <taxon>Dikarya</taxon>
        <taxon>Ascomycota</taxon>
        <taxon>Pezizomycotina</taxon>
        <taxon>Dothideomycetes</taxon>
        <taxon>Pleosporomycetidae</taxon>
        <taxon>Pleosporales</taxon>
        <taxon>Pleosporineae</taxon>
        <taxon>Didymellaceae</taxon>
        <taxon>Didymella</taxon>
    </lineage>
</organism>
<evidence type="ECO:0000313" key="3">
    <source>
        <dbReference type="EMBL" id="KAJ4398040.1"/>
    </source>
</evidence>
<dbReference type="AlphaFoldDB" id="A0A9W8Z5B2"/>
<feature type="compositionally biased region" description="Polar residues" evidence="1">
    <location>
        <begin position="1"/>
        <end position="11"/>
    </location>
</feature>
<dbReference type="OrthoDB" id="5357734at2759"/>
<keyword evidence="4" id="KW-1185">Reference proteome</keyword>
<name>A0A9W8Z5B2_9PLEO</name>